<dbReference type="InterPro" id="IPR008388">
    <property type="entry name" value="Ac45_acc_su"/>
</dbReference>
<reference evidence="9" key="1">
    <citation type="submission" date="2025-08" db="UniProtKB">
        <authorList>
            <consortium name="Ensembl"/>
        </authorList>
    </citation>
    <scope>IDENTIFICATION</scope>
</reference>
<dbReference type="Pfam" id="PF05827">
    <property type="entry name" value="VAS1_LD"/>
    <property type="match status" value="1"/>
</dbReference>
<dbReference type="Gene3D" id="2.40.160.110">
    <property type="match status" value="1"/>
</dbReference>
<feature type="transmembrane region" description="Helical" evidence="6">
    <location>
        <begin position="99"/>
        <end position="122"/>
    </location>
</feature>
<evidence type="ECO:0000256" key="1">
    <source>
        <dbReference type="ARBA" id="ARBA00004167"/>
    </source>
</evidence>
<protein>
    <submittedName>
        <fullName evidence="9">ATPase H+ transporting accessory protein 1 like</fullName>
    </submittedName>
</protein>
<name>A0A8C5TMX3_9PASS</name>
<evidence type="ECO:0000256" key="6">
    <source>
        <dbReference type="SAM" id="Phobius"/>
    </source>
</evidence>
<dbReference type="GO" id="GO:0001671">
    <property type="term" value="F:ATPase activator activity"/>
    <property type="evidence" value="ECO:0007669"/>
    <property type="project" value="TreeGrafter"/>
</dbReference>
<proteinExistence type="inferred from homology"/>
<dbReference type="GO" id="GO:0030641">
    <property type="term" value="P:regulation of cellular pH"/>
    <property type="evidence" value="ECO:0007669"/>
    <property type="project" value="TreeGrafter"/>
</dbReference>
<comment type="subcellular location">
    <subcellularLocation>
        <location evidence="1">Membrane</location>
        <topology evidence="1">Single-pass membrane protein</topology>
    </subcellularLocation>
</comment>
<evidence type="ECO:0000313" key="9">
    <source>
        <dbReference type="Ensembl" id="ENSMCSP00000007150.1"/>
    </source>
</evidence>
<evidence type="ECO:0000256" key="4">
    <source>
        <dbReference type="ARBA" id="ARBA00022989"/>
    </source>
</evidence>
<keyword evidence="5 6" id="KW-0472">Membrane</keyword>
<accession>A0A8C5TMX3</accession>
<keyword evidence="10" id="KW-1185">Reference proteome</keyword>
<sequence>LFQTPQTLSVQHWFSLHRLQLLYNHSAQATFNATGIHAPATYSFHCQHVSSLRRYHALLVPSSANDLSKLWEVTFTDFQIQGFNVQQGHFALAKDCASLLSPAVLMGLAMSLVLLLVLAYTLHMLLHLKSLDGHYQGKAAPSYFSQVKDSEMGDEKEPLRSSGSESYELRNQHFGKIYI</sequence>
<dbReference type="Pfam" id="PF20520">
    <property type="entry name" value="Ac45-VOA1_TM"/>
    <property type="match status" value="1"/>
</dbReference>
<dbReference type="InterPro" id="IPR046756">
    <property type="entry name" value="VAS1/VOA1_TM"/>
</dbReference>
<dbReference type="PANTHER" id="PTHR12471">
    <property type="entry name" value="VACUOLAR ATP SYNTHASE SUBUNIT S1"/>
    <property type="match status" value="1"/>
</dbReference>
<keyword evidence="4 6" id="KW-1133">Transmembrane helix</keyword>
<dbReference type="AlphaFoldDB" id="A0A8C5TMX3"/>
<evidence type="ECO:0000259" key="7">
    <source>
        <dbReference type="Pfam" id="PF05827"/>
    </source>
</evidence>
<comment type="similarity">
    <text evidence="2">Belongs to the vacuolar ATPase subunit S1 family.</text>
</comment>
<dbReference type="InterPro" id="IPR046755">
    <property type="entry name" value="VAS1_LD"/>
</dbReference>
<keyword evidence="3 6" id="KW-0812">Transmembrane</keyword>
<evidence type="ECO:0000259" key="8">
    <source>
        <dbReference type="Pfam" id="PF20520"/>
    </source>
</evidence>
<feature type="domain" description="V-type proton ATPase subunit S1 luminal" evidence="7">
    <location>
        <begin position="8"/>
        <end position="83"/>
    </location>
</feature>
<reference evidence="9" key="2">
    <citation type="submission" date="2025-09" db="UniProtKB">
        <authorList>
            <consortium name="Ensembl"/>
        </authorList>
    </citation>
    <scope>IDENTIFICATION</scope>
</reference>
<evidence type="ECO:0000256" key="2">
    <source>
        <dbReference type="ARBA" id="ARBA00009037"/>
    </source>
</evidence>
<evidence type="ECO:0000256" key="5">
    <source>
        <dbReference type="ARBA" id="ARBA00023136"/>
    </source>
</evidence>
<dbReference type="Ensembl" id="ENSMCST00000007323.1">
    <property type="protein sequence ID" value="ENSMCSP00000007150.1"/>
    <property type="gene ID" value="ENSMCSG00000005149.1"/>
</dbReference>
<dbReference type="PANTHER" id="PTHR12471:SF3">
    <property type="entry name" value="ATPASE, H+ TRANSPORTING, LYSOSOMAL ACCESSORY PROTEIN 1-LIKE"/>
    <property type="match status" value="1"/>
</dbReference>
<evidence type="ECO:0000256" key="3">
    <source>
        <dbReference type="ARBA" id="ARBA00022692"/>
    </source>
</evidence>
<dbReference type="GO" id="GO:0033176">
    <property type="term" value="C:proton-transporting V-type ATPase complex"/>
    <property type="evidence" value="ECO:0007669"/>
    <property type="project" value="TreeGrafter"/>
</dbReference>
<dbReference type="OrthoDB" id="9442153at2759"/>
<dbReference type="Proteomes" id="UP000694560">
    <property type="component" value="Unplaced"/>
</dbReference>
<organism evidence="9 10">
    <name type="scientific">Malurus cyaneus samueli</name>
    <dbReference type="NCBI Taxonomy" id="2593467"/>
    <lineage>
        <taxon>Eukaryota</taxon>
        <taxon>Metazoa</taxon>
        <taxon>Chordata</taxon>
        <taxon>Craniata</taxon>
        <taxon>Vertebrata</taxon>
        <taxon>Euteleostomi</taxon>
        <taxon>Archelosauria</taxon>
        <taxon>Archosauria</taxon>
        <taxon>Dinosauria</taxon>
        <taxon>Saurischia</taxon>
        <taxon>Theropoda</taxon>
        <taxon>Coelurosauria</taxon>
        <taxon>Aves</taxon>
        <taxon>Neognathae</taxon>
        <taxon>Neoaves</taxon>
        <taxon>Telluraves</taxon>
        <taxon>Australaves</taxon>
        <taxon>Passeriformes</taxon>
        <taxon>Meliphagoidea</taxon>
        <taxon>Maluridae</taxon>
        <taxon>Malurus</taxon>
    </lineage>
</organism>
<evidence type="ECO:0000313" key="10">
    <source>
        <dbReference type="Proteomes" id="UP000694560"/>
    </source>
</evidence>
<feature type="domain" description="V-type proton ATPase subunit S1/VOA1 transmembrane" evidence="8">
    <location>
        <begin position="99"/>
        <end position="132"/>
    </location>
</feature>